<evidence type="ECO:0000313" key="2">
    <source>
        <dbReference type="EMBL" id="KND04759.1"/>
    </source>
</evidence>
<dbReference type="GO" id="GO:0031146">
    <property type="term" value="P:SCF-dependent proteasomal ubiquitin-dependent protein catabolic process"/>
    <property type="evidence" value="ECO:0007669"/>
    <property type="project" value="TreeGrafter"/>
</dbReference>
<gene>
    <name evidence="2" type="ORF">SPPG_00464</name>
</gene>
<dbReference type="GO" id="GO:0019005">
    <property type="term" value="C:SCF ubiquitin ligase complex"/>
    <property type="evidence" value="ECO:0007669"/>
    <property type="project" value="TreeGrafter"/>
</dbReference>
<dbReference type="InterPro" id="IPR057207">
    <property type="entry name" value="FBXL15_LRR"/>
</dbReference>
<dbReference type="InParanoid" id="A0A0L0HV62"/>
<dbReference type="GeneID" id="27684187"/>
<dbReference type="PANTHER" id="PTHR13318">
    <property type="entry name" value="PARTNER OF PAIRED, ISOFORM B-RELATED"/>
    <property type="match status" value="1"/>
</dbReference>
<sequence length="467" mass="52161">MRSLPHELQFNIFAQLELGDLLNCRVATRDWYQVTTTLLFKDPDPWRLDRLLSTLRRSRQWRIDARSRDAESKKGVVGEDILSCYPGHHVKTLRLGPLKGFKSRIDNTFVNDFTRCLSFDGSITHLVWLDLSDCYLVNDTAFIHLISSSPYLVHLNVSGWSGLSDTAIKHIGECTRLRTLILGVIFENCRAVGDAVRGSRRTLEVFCVDSGVDWVCGKIVLDEMALTTLSVARIPMCNDGLEKVLRCGRLRELCLTKQESLPCLARLGEWCTKLVSVNLAQTKFPPSTLASLKTCRSTLQSLNLSFCSNVTDADLEPLVRDLPYLLSFKVDGCMLLTDAPIITLLHHSPLLTDLHFKSTNITSTTFNAIVNAHCANQLVHLSVKHCVGIHADTLLTPELARLSRLESLDVSGLDLTHVHVEVLARALPRLRVLRIVGCDGVSIEFAREFKECNALGEKIALVDVYGV</sequence>
<dbReference type="SMART" id="SM00367">
    <property type="entry name" value="LRR_CC"/>
    <property type="match status" value="4"/>
</dbReference>
<dbReference type="VEuPathDB" id="FungiDB:SPPG_00464"/>
<dbReference type="EMBL" id="KQ257450">
    <property type="protein sequence ID" value="KND04759.1"/>
    <property type="molecule type" value="Genomic_DNA"/>
</dbReference>
<dbReference type="AlphaFoldDB" id="A0A0L0HV62"/>
<dbReference type="Proteomes" id="UP000053201">
    <property type="component" value="Unassembled WGS sequence"/>
</dbReference>
<dbReference type="InterPro" id="IPR032675">
    <property type="entry name" value="LRR_dom_sf"/>
</dbReference>
<evidence type="ECO:0000259" key="1">
    <source>
        <dbReference type="PROSITE" id="PS50181"/>
    </source>
</evidence>
<proteinExistence type="predicted"/>
<reference evidence="2 3" key="1">
    <citation type="submission" date="2009-08" db="EMBL/GenBank/DDBJ databases">
        <title>The Genome Sequence of Spizellomyces punctatus strain DAOM BR117.</title>
        <authorList>
            <consortium name="The Broad Institute Genome Sequencing Platform"/>
            <person name="Russ C."/>
            <person name="Cuomo C."/>
            <person name="Shea T."/>
            <person name="Young S.K."/>
            <person name="Zeng Q."/>
            <person name="Koehrsen M."/>
            <person name="Haas B."/>
            <person name="Borodovsky M."/>
            <person name="Guigo R."/>
            <person name="Alvarado L."/>
            <person name="Berlin A."/>
            <person name="Bochicchio J."/>
            <person name="Borenstein D."/>
            <person name="Chapman S."/>
            <person name="Chen Z."/>
            <person name="Engels R."/>
            <person name="Freedman E."/>
            <person name="Gellesch M."/>
            <person name="Goldberg J."/>
            <person name="Griggs A."/>
            <person name="Gujja S."/>
            <person name="Heiman D."/>
            <person name="Hepburn T."/>
            <person name="Howarth C."/>
            <person name="Jen D."/>
            <person name="Larson L."/>
            <person name="Lewis B."/>
            <person name="Mehta T."/>
            <person name="Park D."/>
            <person name="Pearson M."/>
            <person name="Roberts A."/>
            <person name="Saif S."/>
            <person name="Shenoy N."/>
            <person name="Sisk P."/>
            <person name="Stolte C."/>
            <person name="Sykes S."/>
            <person name="Thomson T."/>
            <person name="Walk T."/>
            <person name="White J."/>
            <person name="Yandava C."/>
            <person name="Burger G."/>
            <person name="Gray M.W."/>
            <person name="Holland P.W.H."/>
            <person name="King N."/>
            <person name="Lang F.B.F."/>
            <person name="Roger A.J."/>
            <person name="Ruiz-Trillo I."/>
            <person name="Lander E."/>
            <person name="Nusbaum C."/>
        </authorList>
    </citation>
    <scope>NUCLEOTIDE SEQUENCE [LARGE SCALE GENOMIC DNA]</scope>
    <source>
        <strain evidence="2 3">DAOM BR117</strain>
    </source>
</reference>
<dbReference type="Gene3D" id="3.80.10.10">
    <property type="entry name" value="Ribonuclease Inhibitor"/>
    <property type="match status" value="2"/>
</dbReference>
<feature type="domain" description="F-box" evidence="1">
    <location>
        <begin position="1"/>
        <end position="43"/>
    </location>
</feature>
<name>A0A0L0HV62_SPIPD</name>
<dbReference type="OrthoDB" id="550575at2759"/>
<keyword evidence="3" id="KW-1185">Reference proteome</keyword>
<dbReference type="PROSITE" id="PS50181">
    <property type="entry name" value="FBOX"/>
    <property type="match status" value="1"/>
</dbReference>
<dbReference type="Pfam" id="PF12937">
    <property type="entry name" value="F-box-like"/>
    <property type="match status" value="1"/>
</dbReference>
<dbReference type="InterPro" id="IPR006553">
    <property type="entry name" value="Leu-rich_rpt_Cys-con_subtyp"/>
</dbReference>
<dbReference type="SUPFAM" id="SSF52047">
    <property type="entry name" value="RNI-like"/>
    <property type="match status" value="2"/>
</dbReference>
<dbReference type="InterPro" id="IPR001810">
    <property type="entry name" value="F-box_dom"/>
</dbReference>
<dbReference type="RefSeq" id="XP_016612798.1">
    <property type="nucleotide sequence ID" value="XM_016748789.1"/>
</dbReference>
<dbReference type="STRING" id="645134.A0A0L0HV62"/>
<evidence type="ECO:0000313" key="3">
    <source>
        <dbReference type="Proteomes" id="UP000053201"/>
    </source>
</evidence>
<protein>
    <recommendedName>
        <fullName evidence="1">F-box domain-containing protein</fullName>
    </recommendedName>
</protein>
<dbReference type="InterPro" id="IPR036047">
    <property type="entry name" value="F-box-like_dom_sf"/>
</dbReference>
<dbReference type="SUPFAM" id="SSF81383">
    <property type="entry name" value="F-box domain"/>
    <property type="match status" value="1"/>
</dbReference>
<dbReference type="Pfam" id="PF25372">
    <property type="entry name" value="DUF7885"/>
    <property type="match status" value="1"/>
</dbReference>
<organism evidence="2 3">
    <name type="scientific">Spizellomyces punctatus (strain DAOM BR117)</name>
    <dbReference type="NCBI Taxonomy" id="645134"/>
    <lineage>
        <taxon>Eukaryota</taxon>
        <taxon>Fungi</taxon>
        <taxon>Fungi incertae sedis</taxon>
        <taxon>Chytridiomycota</taxon>
        <taxon>Chytridiomycota incertae sedis</taxon>
        <taxon>Chytridiomycetes</taxon>
        <taxon>Spizellomycetales</taxon>
        <taxon>Spizellomycetaceae</taxon>
        <taxon>Spizellomyces</taxon>
    </lineage>
</organism>
<accession>A0A0L0HV62</accession>